<dbReference type="InterPro" id="IPR028098">
    <property type="entry name" value="Glyco_trans_4-like_N"/>
</dbReference>
<name>A0A1H2B3U0_9MICC</name>
<dbReference type="PANTHER" id="PTHR46401">
    <property type="entry name" value="GLYCOSYLTRANSFERASE WBBK-RELATED"/>
    <property type="match status" value="1"/>
</dbReference>
<dbReference type="AlphaFoldDB" id="A0A1H2B3U0"/>
<organism evidence="4 5">
    <name type="scientific">Pseudarthrobacter equi</name>
    <dbReference type="NCBI Taxonomy" id="728066"/>
    <lineage>
        <taxon>Bacteria</taxon>
        <taxon>Bacillati</taxon>
        <taxon>Actinomycetota</taxon>
        <taxon>Actinomycetes</taxon>
        <taxon>Micrococcales</taxon>
        <taxon>Micrococcaceae</taxon>
        <taxon>Pseudarthrobacter</taxon>
    </lineage>
</organism>
<keyword evidence="1" id="KW-0328">Glycosyltransferase</keyword>
<protein>
    <submittedName>
        <fullName evidence="4">Glycosyltransferase involved in cell wall bisynthesis</fullName>
    </submittedName>
</protein>
<evidence type="ECO:0000259" key="3">
    <source>
        <dbReference type="Pfam" id="PF13579"/>
    </source>
</evidence>
<evidence type="ECO:0000313" key="5">
    <source>
        <dbReference type="Proteomes" id="UP000198751"/>
    </source>
</evidence>
<proteinExistence type="predicted"/>
<dbReference type="PANTHER" id="PTHR46401:SF2">
    <property type="entry name" value="GLYCOSYLTRANSFERASE WBBK-RELATED"/>
    <property type="match status" value="1"/>
</dbReference>
<reference evidence="5" key="1">
    <citation type="submission" date="2016-10" db="EMBL/GenBank/DDBJ databases">
        <authorList>
            <person name="Varghese N."/>
            <person name="Submissions S."/>
        </authorList>
    </citation>
    <scope>NUCLEOTIDE SEQUENCE [LARGE SCALE GENOMIC DNA]</scope>
    <source>
        <strain evidence="5">IMMIB L-1606</strain>
    </source>
</reference>
<dbReference type="EMBL" id="LT629779">
    <property type="protein sequence ID" value="SDT52871.1"/>
    <property type="molecule type" value="Genomic_DNA"/>
</dbReference>
<dbReference type="GO" id="GO:0016757">
    <property type="term" value="F:glycosyltransferase activity"/>
    <property type="evidence" value="ECO:0007669"/>
    <property type="project" value="UniProtKB-KW"/>
</dbReference>
<gene>
    <name evidence="4" type="ORF">SAMN04489743_3409</name>
</gene>
<dbReference type="Gene3D" id="3.40.50.2000">
    <property type="entry name" value="Glycogen Phosphorylase B"/>
    <property type="match status" value="2"/>
</dbReference>
<dbReference type="Pfam" id="PF13692">
    <property type="entry name" value="Glyco_trans_1_4"/>
    <property type="match status" value="1"/>
</dbReference>
<feature type="domain" description="Glycosyltransferase subfamily 4-like N-terminal" evidence="3">
    <location>
        <begin position="47"/>
        <end position="203"/>
    </location>
</feature>
<dbReference type="GO" id="GO:0009103">
    <property type="term" value="P:lipopolysaccharide biosynthetic process"/>
    <property type="evidence" value="ECO:0007669"/>
    <property type="project" value="TreeGrafter"/>
</dbReference>
<evidence type="ECO:0000256" key="2">
    <source>
        <dbReference type="ARBA" id="ARBA00022679"/>
    </source>
</evidence>
<dbReference type="Pfam" id="PF13579">
    <property type="entry name" value="Glyco_trans_4_4"/>
    <property type="match status" value="1"/>
</dbReference>
<keyword evidence="5" id="KW-1185">Reference proteome</keyword>
<evidence type="ECO:0000313" key="4">
    <source>
        <dbReference type="EMBL" id="SDT52871.1"/>
    </source>
</evidence>
<evidence type="ECO:0000256" key="1">
    <source>
        <dbReference type="ARBA" id="ARBA00022676"/>
    </source>
</evidence>
<dbReference type="CDD" id="cd03801">
    <property type="entry name" value="GT4_PimA-like"/>
    <property type="match status" value="1"/>
</dbReference>
<dbReference type="SUPFAM" id="SSF53756">
    <property type="entry name" value="UDP-Glycosyltransferase/glycogen phosphorylase"/>
    <property type="match status" value="1"/>
</dbReference>
<sequence length="404" mass="44535">MHESGVHTDAERDRLDTGGTAGRLLLVTPYSPLKTHGHAADDLGQKLVEVLSARFSVDIYAPGQTEVETRAKSIDGVTYLPAMAAKPSFLRHFGFYPAGLRKDWSRANSRELRRIIESRRPDYLHVEYLQCAEAVRTGRSIPWSISLHDITSVVFRQRAQASKGIEKFYRWAEYIRVYVLERRTIRAAKHVFTLSARDAEWVQLKAPAQSVSHLRIGMDPPTSSVAWSSAGESTFVFAGAMWREPNIAVAEWLANAVMPLVWEKSPHATLRIVGARPAPRVLALAADTRIQVVGRVENIEDEYLQAAAVLAPTLVDAGILLKALRGMACGVPVILNSASADPLDVEDGVNCYVRDTPGLVAEQMIAILENPEIAVPVAAAGAKFVRERFSWTAYANEMLRGIEG</sequence>
<dbReference type="Proteomes" id="UP000198751">
    <property type="component" value="Chromosome I"/>
</dbReference>
<accession>A0A1H2B3U0</accession>
<keyword evidence="2 4" id="KW-0808">Transferase</keyword>